<name>A0ACB8SBB0_9AGAM</name>
<protein>
    <submittedName>
        <fullName evidence="1">Uncharacterized protein</fullName>
    </submittedName>
</protein>
<evidence type="ECO:0000313" key="2">
    <source>
        <dbReference type="Proteomes" id="UP000814033"/>
    </source>
</evidence>
<comment type="caution">
    <text evidence="1">The sequence shown here is derived from an EMBL/GenBank/DDBJ whole genome shotgun (WGS) entry which is preliminary data.</text>
</comment>
<reference evidence="1" key="2">
    <citation type="journal article" date="2022" name="New Phytol.">
        <title>Evolutionary transition to the ectomycorrhizal habit in the genomes of a hyperdiverse lineage of mushroom-forming fungi.</title>
        <authorList>
            <person name="Looney B."/>
            <person name="Miyauchi S."/>
            <person name="Morin E."/>
            <person name="Drula E."/>
            <person name="Courty P.E."/>
            <person name="Kohler A."/>
            <person name="Kuo A."/>
            <person name="LaButti K."/>
            <person name="Pangilinan J."/>
            <person name="Lipzen A."/>
            <person name="Riley R."/>
            <person name="Andreopoulos W."/>
            <person name="He G."/>
            <person name="Johnson J."/>
            <person name="Nolan M."/>
            <person name="Tritt A."/>
            <person name="Barry K.W."/>
            <person name="Grigoriev I.V."/>
            <person name="Nagy L.G."/>
            <person name="Hibbett D."/>
            <person name="Henrissat B."/>
            <person name="Matheny P.B."/>
            <person name="Labbe J."/>
            <person name="Martin F.M."/>
        </authorList>
    </citation>
    <scope>NUCLEOTIDE SEQUENCE</scope>
    <source>
        <strain evidence="1">FP105234-sp</strain>
    </source>
</reference>
<evidence type="ECO:0000313" key="1">
    <source>
        <dbReference type="EMBL" id="KAI0053108.1"/>
    </source>
</evidence>
<gene>
    <name evidence="1" type="ORF">FA95DRAFT_932005</name>
</gene>
<sequence>MASSGCSSRGTATDVCGTDRWLSHALLNVVELVLAILVCPLRAGASMACFADLPLELIEAIAHWIDDRLDVLAFALTSPSIGALLSPRHTQLRVIRCTKRTLCVWRFLASNNALSRNVRVLEIDSISAECAPDEFCTPLAECPHCFPNPVWTAEHRTAARKVERATLARALRNLVNLTKFTHRNTTVHGNEGREMWKAVAMCPNIETLSIAGNGHQYIWKCAVRVFAPYGLLSIRDFARQ</sequence>
<reference evidence="1" key="1">
    <citation type="submission" date="2021-02" db="EMBL/GenBank/DDBJ databases">
        <authorList>
            <consortium name="DOE Joint Genome Institute"/>
            <person name="Ahrendt S."/>
            <person name="Looney B.P."/>
            <person name="Miyauchi S."/>
            <person name="Morin E."/>
            <person name="Drula E."/>
            <person name="Courty P.E."/>
            <person name="Chicoki N."/>
            <person name="Fauchery L."/>
            <person name="Kohler A."/>
            <person name="Kuo A."/>
            <person name="Labutti K."/>
            <person name="Pangilinan J."/>
            <person name="Lipzen A."/>
            <person name="Riley R."/>
            <person name="Andreopoulos W."/>
            <person name="He G."/>
            <person name="Johnson J."/>
            <person name="Barry K.W."/>
            <person name="Grigoriev I.V."/>
            <person name="Nagy L."/>
            <person name="Hibbett D."/>
            <person name="Henrissat B."/>
            <person name="Matheny P.B."/>
            <person name="Labbe J."/>
            <person name="Martin F."/>
        </authorList>
    </citation>
    <scope>NUCLEOTIDE SEQUENCE</scope>
    <source>
        <strain evidence="1">FP105234-sp</strain>
    </source>
</reference>
<accession>A0ACB8SBB0</accession>
<keyword evidence="2" id="KW-1185">Reference proteome</keyword>
<dbReference type="EMBL" id="MU275841">
    <property type="protein sequence ID" value="KAI0053108.1"/>
    <property type="molecule type" value="Genomic_DNA"/>
</dbReference>
<dbReference type="Proteomes" id="UP000814033">
    <property type="component" value="Unassembled WGS sequence"/>
</dbReference>
<organism evidence="1 2">
    <name type="scientific">Auriscalpium vulgare</name>
    <dbReference type="NCBI Taxonomy" id="40419"/>
    <lineage>
        <taxon>Eukaryota</taxon>
        <taxon>Fungi</taxon>
        <taxon>Dikarya</taxon>
        <taxon>Basidiomycota</taxon>
        <taxon>Agaricomycotina</taxon>
        <taxon>Agaricomycetes</taxon>
        <taxon>Russulales</taxon>
        <taxon>Auriscalpiaceae</taxon>
        <taxon>Auriscalpium</taxon>
    </lineage>
</organism>
<proteinExistence type="predicted"/>